<dbReference type="Proteomes" id="UP000604243">
    <property type="component" value="Unassembled WGS sequence"/>
</dbReference>
<evidence type="ECO:0000313" key="3">
    <source>
        <dbReference type="Proteomes" id="UP000604243"/>
    </source>
</evidence>
<accession>A0ABQ3FEB6</accession>
<feature type="region of interest" description="Disordered" evidence="1">
    <location>
        <begin position="53"/>
        <end position="121"/>
    </location>
</feature>
<protein>
    <submittedName>
        <fullName evidence="2">Uncharacterized protein</fullName>
    </submittedName>
</protein>
<sequence>MAAGYRKQGYWRCEQIVPNVNEAVWAQGAFLERPPGSSASKEEMIMMTQSRIETGPAPCMAMSEPPIQPPDPEPHTPPEEPPQPHEPPIQEPPMEEPPLQDPPPSQPPPEVPPEQTPPYQP</sequence>
<evidence type="ECO:0000256" key="1">
    <source>
        <dbReference type="SAM" id="MobiDB-lite"/>
    </source>
</evidence>
<name>A0ABQ3FEB6_9GAMM</name>
<gene>
    <name evidence="2" type="ORF">GCM10010082_10440</name>
</gene>
<comment type="caution">
    <text evidence="2">The sequence shown here is derived from an EMBL/GenBank/DDBJ whole genome shotgun (WGS) entry which is preliminary data.</text>
</comment>
<keyword evidence="3" id="KW-1185">Reference proteome</keyword>
<organism evidence="2 3">
    <name type="scientific">Kushneria pakistanensis</name>
    <dbReference type="NCBI Taxonomy" id="1508770"/>
    <lineage>
        <taxon>Bacteria</taxon>
        <taxon>Pseudomonadati</taxon>
        <taxon>Pseudomonadota</taxon>
        <taxon>Gammaproteobacteria</taxon>
        <taxon>Oceanospirillales</taxon>
        <taxon>Halomonadaceae</taxon>
        <taxon>Kushneria</taxon>
    </lineage>
</organism>
<proteinExistence type="predicted"/>
<evidence type="ECO:0000313" key="2">
    <source>
        <dbReference type="EMBL" id="GHC20446.1"/>
    </source>
</evidence>
<reference evidence="3" key="1">
    <citation type="journal article" date="2019" name="Int. J. Syst. Evol. Microbiol.">
        <title>The Global Catalogue of Microorganisms (GCM) 10K type strain sequencing project: providing services to taxonomists for standard genome sequencing and annotation.</title>
        <authorList>
            <consortium name="The Broad Institute Genomics Platform"/>
            <consortium name="The Broad Institute Genome Sequencing Center for Infectious Disease"/>
            <person name="Wu L."/>
            <person name="Ma J."/>
        </authorList>
    </citation>
    <scope>NUCLEOTIDE SEQUENCE [LARGE SCALE GENOMIC DNA]</scope>
    <source>
        <strain evidence="3">KCTC 42082</strain>
    </source>
</reference>
<dbReference type="EMBL" id="BMZM01000001">
    <property type="protein sequence ID" value="GHC20446.1"/>
    <property type="molecule type" value="Genomic_DNA"/>
</dbReference>
<feature type="compositionally biased region" description="Pro residues" evidence="1">
    <location>
        <begin position="79"/>
        <end position="121"/>
    </location>
</feature>